<dbReference type="CDD" id="cd18809">
    <property type="entry name" value="SF1_C_RecD"/>
    <property type="match status" value="1"/>
</dbReference>
<feature type="compositionally biased region" description="Polar residues" evidence="1">
    <location>
        <begin position="232"/>
        <end position="245"/>
    </location>
</feature>
<evidence type="ECO:0008006" key="4">
    <source>
        <dbReference type="Google" id="ProtNLM"/>
    </source>
</evidence>
<dbReference type="AlphaFoldDB" id="A0A0D2IM47"/>
<name>A0A0D2IM47_9EURO</name>
<dbReference type="InterPro" id="IPR027417">
    <property type="entry name" value="P-loop_NTPase"/>
</dbReference>
<reference evidence="2 3" key="1">
    <citation type="submission" date="2015-01" db="EMBL/GenBank/DDBJ databases">
        <title>The Genome Sequence of Rhinocladiella mackenzie CBS 650.93.</title>
        <authorList>
            <consortium name="The Broad Institute Genomics Platform"/>
            <person name="Cuomo C."/>
            <person name="de Hoog S."/>
            <person name="Gorbushina A."/>
            <person name="Stielow B."/>
            <person name="Teixiera M."/>
            <person name="Abouelleil A."/>
            <person name="Chapman S.B."/>
            <person name="Priest M."/>
            <person name="Young S.K."/>
            <person name="Wortman J."/>
            <person name="Nusbaum C."/>
            <person name="Birren B."/>
        </authorList>
    </citation>
    <scope>NUCLEOTIDE SEQUENCE [LARGE SCALE GENOMIC DNA]</scope>
    <source>
        <strain evidence="2 3">CBS 650.93</strain>
    </source>
</reference>
<organism evidence="2 3">
    <name type="scientific">Rhinocladiella mackenziei CBS 650.93</name>
    <dbReference type="NCBI Taxonomy" id="1442369"/>
    <lineage>
        <taxon>Eukaryota</taxon>
        <taxon>Fungi</taxon>
        <taxon>Dikarya</taxon>
        <taxon>Ascomycota</taxon>
        <taxon>Pezizomycotina</taxon>
        <taxon>Eurotiomycetes</taxon>
        <taxon>Chaetothyriomycetidae</taxon>
        <taxon>Chaetothyriales</taxon>
        <taxon>Herpotrichiellaceae</taxon>
        <taxon>Rhinocladiella</taxon>
    </lineage>
</organism>
<keyword evidence="3" id="KW-1185">Reference proteome</keyword>
<proteinExistence type="predicted"/>
<dbReference type="STRING" id="1442369.A0A0D2IM47"/>
<feature type="region of interest" description="Disordered" evidence="1">
    <location>
        <begin position="78"/>
        <end position="97"/>
    </location>
</feature>
<feature type="compositionally biased region" description="Basic and acidic residues" evidence="1">
    <location>
        <begin position="85"/>
        <end position="96"/>
    </location>
</feature>
<evidence type="ECO:0000256" key="1">
    <source>
        <dbReference type="SAM" id="MobiDB-lite"/>
    </source>
</evidence>
<dbReference type="InterPro" id="IPR051055">
    <property type="entry name" value="PIF1_helicase"/>
</dbReference>
<accession>A0A0D2IM47</accession>
<dbReference type="HOGENOM" id="CLU_1134094_0_0_1"/>
<feature type="compositionally biased region" description="Basic and acidic residues" evidence="1">
    <location>
        <begin position="193"/>
        <end position="214"/>
    </location>
</feature>
<feature type="region of interest" description="Disordered" evidence="1">
    <location>
        <begin position="1"/>
        <end position="72"/>
    </location>
</feature>
<dbReference type="SUPFAM" id="SSF52540">
    <property type="entry name" value="P-loop containing nucleoside triphosphate hydrolases"/>
    <property type="match status" value="1"/>
</dbReference>
<sequence length="245" mass="27952">MSPGHEQRKPGFMQPTVTFKARGRTPRPILPRNLNSQDTPAERDARRRQAAISREHRSIRRGGGEPSPTPNLEELLRTAQTRSSQEGREHSSDEGGHSWVPIFRSRRDFYYGAVSCFRTQFPITNAYTITVHKVQGMTVKKAVLNLTARDFVAGLSYVAVSRIKLLRGILFEEPFDFERFRVRISDTVKSRLADRERRRPEHVGWTEREERDIPLRSSPPPIPSSPMGLPQSEPSLSSNDSISDY</sequence>
<evidence type="ECO:0000313" key="2">
    <source>
        <dbReference type="EMBL" id="KIX06829.1"/>
    </source>
</evidence>
<dbReference type="Proteomes" id="UP000053617">
    <property type="component" value="Unassembled WGS sequence"/>
</dbReference>
<dbReference type="EMBL" id="KN847477">
    <property type="protein sequence ID" value="KIX06829.1"/>
    <property type="molecule type" value="Genomic_DNA"/>
</dbReference>
<protein>
    <recommendedName>
        <fullName evidence="4">ATP-dependent DNA helicase PIF1</fullName>
    </recommendedName>
</protein>
<dbReference type="VEuPathDB" id="FungiDB:Z518_04805"/>
<dbReference type="GeneID" id="25292876"/>
<evidence type="ECO:0000313" key="3">
    <source>
        <dbReference type="Proteomes" id="UP000053617"/>
    </source>
</evidence>
<feature type="region of interest" description="Disordered" evidence="1">
    <location>
        <begin position="193"/>
        <end position="245"/>
    </location>
</feature>
<dbReference type="RefSeq" id="XP_013273965.1">
    <property type="nucleotide sequence ID" value="XM_013418511.1"/>
</dbReference>
<dbReference type="Gene3D" id="3.40.50.300">
    <property type="entry name" value="P-loop containing nucleotide triphosphate hydrolases"/>
    <property type="match status" value="1"/>
</dbReference>
<dbReference type="PANTHER" id="PTHR47642">
    <property type="entry name" value="ATP-DEPENDENT DNA HELICASE"/>
    <property type="match status" value="1"/>
</dbReference>
<gene>
    <name evidence="2" type="ORF">Z518_04805</name>
</gene>
<dbReference type="OrthoDB" id="4540853at2759"/>